<keyword evidence="8" id="KW-0547">Nucleotide-binding</keyword>
<dbReference type="InterPro" id="IPR036097">
    <property type="entry name" value="HisK_dim/P_sf"/>
</dbReference>
<evidence type="ECO:0000256" key="16">
    <source>
        <dbReference type="PROSITE-ProRule" id="PRU00110"/>
    </source>
</evidence>
<dbReference type="SUPFAM" id="SSF47226">
    <property type="entry name" value="Histidine-containing phosphotransfer domain, HPT domain"/>
    <property type="match status" value="1"/>
</dbReference>
<reference evidence="23 24" key="1">
    <citation type="journal article" date="2020" name="Front. Microbiol.">
        <title>Genetic Organization of the aprX-lipA2 Operon Affects the Proteolytic Potential of Pseudomonas Species in Milk.</title>
        <authorList>
            <person name="Maier C."/>
            <person name="Huptas C."/>
            <person name="von Neubeck M."/>
            <person name="Scherer S."/>
            <person name="Wenning M."/>
            <person name="Lucking G."/>
        </authorList>
    </citation>
    <scope>NUCLEOTIDE SEQUENCE [LARGE SCALE GENOMIC DNA]</scope>
    <source>
        <strain evidence="23 24">WS 4671</strain>
    </source>
</reference>
<evidence type="ECO:0000256" key="11">
    <source>
        <dbReference type="ARBA" id="ARBA00022989"/>
    </source>
</evidence>
<keyword evidence="7 18" id="KW-0812">Transmembrane</keyword>
<dbReference type="Gene3D" id="6.10.340.10">
    <property type="match status" value="1"/>
</dbReference>
<keyword evidence="6" id="KW-0808">Transferase</keyword>
<dbReference type="InterPro" id="IPR004358">
    <property type="entry name" value="Sig_transdc_His_kin-like_C"/>
</dbReference>
<feature type="domain" description="Histidine kinase" evidence="19">
    <location>
        <begin position="425"/>
        <end position="642"/>
    </location>
</feature>
<dbReference type="PANTHER" id="PTHR45339:SF1">
    <property type="entry name" value="HYBRID SIGNAL TRANSDUCTION HISTIDINE KINASE J"/>
    <property type="match status" value="1"/>
</dbReference>
<evidence type="ECO:0000256" key="8">
    <source>
        <dbReference type="ARBA" id="ARBA00022741"/>
    </source>
</evidence>
<dbReference type="Gene3D" id="1.20.120.160">
    <property type="entry name" value="HPT domain"/>
    <property type="match status" value="1"/>
</dbReference>
<keyword evidence="12" id="KW-0902">Two-component regulatory system</keyword>
<dbReference type="InterPro" id="IPR036641">
    <property type="entry name" value="HPT_dom_sf"/>
</dbReference>
<evidence type="ECO:0000256" key="12">
    <source>
        <dbReference type="ARBA" id="ARBA00023012"/>
    </source>
</evidence>
<dbReference type="FunFam" id="3.30.565.10:FF:000010">
    <property type="entry name" value="Sensor histidine kinase RcsC"/>
    <property type="match status" value="1"/>
</dbReference>
<comment type="caution">
    <text evidence="23">The sequence shown here is derived from an EMBL/GenBank/DDBJ whole genome shotgun (WGS) entry which is preliminary data.</text>
</comment>
<name>A0A7Y0ZQ84_PSEVE</name>
<dbReference type="InterPro" id="IPR008207">
    <property type="entry name" value="Sig_transdc_His_kin_Hpt_dom"/>
</dbReference>
<feature type="transmembrane region" description="Helical" evidence="18">
    <location>
        <begin position="311"/>
        <end position="337"/>
    </location>
</feature>
<dbReference type="PROSITE" id="PS50885">
    <property type="entry name" value="HAMP"/>
    <property type="match status" value="1"/>
</dbReference>
<evidence type="ECO:0000256" key="5">
    <source>
        <dbReference type="ARBA" id="ARBA00022553"/>
    </source>
</evidence>
<comment type="subcellular location">
    <subcellularLocation>
        <location evidence="2">Cell membrane</location>
        <topology evidence="2">Multi-pass membrane protein</topology>
    </subcellularLocation>
</comment>
<dbReference type="InterPro" id="IPR003660">
    <property type="entry name" value="HAMP_dom"/>
</dbReference>
<dbReference type="GO" id="GO:0005886">
    <property type="term" value="C:plasma membrane"/>
    <property type="evidence" value="ECO:0007669"/>
    <property type="project" value="UniProtKB-SubCell"/>
</dbReference>
<dbReference type="InterPro" id="IPR003661">
    <property type="entry name" value="HisK_dim/P_dom"/>
</dbReference>
<dbReference type="Proteomes" id="UP000552560">
    <property type="component" value="Unassembled WGS sequence"/>
</dbReference>
<comment type="catalytic activity">
    <reaction evidence="1">
        <text>ATP + protein L-histidine = ADP + protein N-phospho-L-histidine.</text>
        <dbReference type="EC" id="2.7.13.3"/>
    </reaction>
</comment>
<evidence type="ECO:0000256" key="18">
    <source>
        <dbReference type="SAM" id="Phobius"/>
    </source>
</evidence>
<feature type="domain" description="HPt" evidence="22">
    <location>
        <begin position="957"/>
        <end position="1051"/>
    </location>
</feature>
<dbReference type="Pfam" id="PF00072">
    <property type="entry name" value="Response_reg"/>
    <property type="match status" value="2"/>
</dbReference>
<evidence type="ECO:0000256" key="4">
    <source>
        <dbReference type="ARBA" id="ARBA00022475"/>
    </source>
</evidence>
<evidence type="ECO:0000256" key="15">
    <source>
        <dbReference type="ARBA" id="ARBA00068150"/>
    </source>
</evidence>
<dbReference type="OrthoDB" id="5563233at2"/>
<dbReference type="Pfam" id="PF02518">
    <property type="entry name" value="HATPase_c"/>
    <property type="match status" value="1"/>
</dbReference>
<dbReference type="AlphaFoldDB" id="A0A7Y0ZQ84"/>
<dbReference type="FunFam" id="1.10.287.130:FF:000002">
    <property type="entry name" value="Two-component osmosensing histidine kinase"/>
    <property type="match status" value="1"/>
</dbReference>
<evidence type="ECO:0000256" key="1">
    <source>
        <dbReference type="ARBA" id="ARBA00000085"/>
    </source>
</evidence>
<dbReference type="SMART" id="SM00304">
    <property type="entry name" value="HAMP"/>
    <property type="match status" value="1"/>
</dbReference>
<evidence type="ECO:0000256" key="14">
    <source>
        <dbReference type="ARBA" id="ARBA00064003"/>
    </source>
</evidence>
<dbReference type="PROSITE" id="PS50109">
    <property type="entry name" value="HIS_KIN"/>
    <property type="match status" value="1"/>
</dbReference>
<dbReference type="EMBL" id="JAAQWE010000003">
    <property type="protein sequence ID" value="NMX95966.1"/>
    <property type="molecule type" value="Genomic_DNA"/>
</dbReference>
<evidence type="ECO:0000256" key="9">
    <source>
        <dbReference type="ARBA" id="ARBA00022777"/>
    </source>
</evidence>
<evidence type="ECO:0000256" key="7">
    <source>
        <dbReference type="ARBA" id="ARBA00022692"/>
    </source>
</evidence>
<dbReference type="Pfam" id="PF00672">
    <property type="entry name" value="HAMP"/>
    <property type="match status" value="1"/>
</dbReference>
<keyword evidence="11 18" id="KW-1133">Transmembrane helix</keyword>
<dbReference type="CDD" id="cd00082">
    <property type="entry name" value="HisKA"/>
    <property type="match status" value="1"/>
</dbReference>
<dbReference type="GO" id="GO:0000155">
    <property type="term" value="F:phosphorelay sensor kinase activity"/>
    <property type="evidence" value="ECO:0007669"/>
    <property type="project" value="InterPro"/>
</dbReference>
<sequence>MMKGWRASLALRITCVLALVLALSWCVAAGLSAWRTYEQLQGKALDDLSQRLALLSSVDNDDFRDAEEGARRLMSRWNGGAVNEFGSNIFQRSTLHWVLNPPGQGATDTAAATERLARAASAAEAFGTAGQAMTVDTFFYFPDAGAAFSTQVDIPSGFAQARATHLRALFEGLPAGGPEVVWDGPYYEPLLGRQLISVAMVARDASGKPLFMTGYELKLDERLARIGQLLNGYPSLLLDAQGQRIADLSGNTLGAVSHDRLKQLIADLPAAVGFPQIGRFDADTPMIVAHLPQPDWYLLTLYPQAQLRAGALGLILAEVPFAIVGFILLALGLLWVLHRELAQPLARFAREIEETARGDDLSRRLPEARTDELGRFARAYNRLLDALQAEQAGLEHLVEVRTQELQGARDMANQANQLKGQFLANMSHEIRTPMNAVIGMNHLLADTLLTAQQQHFVTAIREHSEALLALISDILDFSKIESGNLNIEQVEFDLTEVLEDVTELLAPRAAEKGLRMICHIATDVPGQVIGDPWRLRQILLNLLSNAVKFTASGSIRLLVWRGDGDLLGFQVIDTGIGIAPSAQRSVFEAFLQADASTTRNYGGTGLGLSISQRLAGLMGGGIALHSQPEVGSTFALTLPLPQCPARAADAPRLWGLRTLVVDEHADERGALMEMLGQWQMLCQEAASAEEALSLMHEQAQLGVRFDLVLVNWRLPRVDGVEFADLCRAAPALATARIVLMASQVESLPSADELRAHGLAACVVRPLRRQHFYRTLCEVQSGATPTLCETASPLRSLERHDVSLDVLVVDDIATNREITQLFLERFGHRVAHARDGVEALEILGRKIFDAVLMDGQMPRMDGMEAVRQLRSGQRPVLDEDVYVIALTANAMSGDRERFIEAGANDYLAKPVLPTQLFDAITQVIVRQQARGMELRSVEPTAPRLARTVPPLTPLQEQDPLRAPRLQRLFMADCQALLVRLKEAVAQVDHAEAARIAHSLKGSAGQFAEAALEASAALMERAAADADTATMVAALLQLEMHGLTLAARQPGLSEKTGNPDDA</sequence>
<keyword evidence="4" id="KW-1003">Cell membrane</keyword>
<dbReference type="SMART" id="SM00448">
    <property type="entry name" value="REC"/>
    <property type="match status" value="2"/>
</dbReference>
<evidence type="ECO:0000256" key="10">
    <source>
        <dbReference type="ARBA" id="ARBA00022840"/>
    </source>
</evidence>
<dbReference type="Gene3D" id="3.40.50.2300">
    <property type="match status" value="2"/>
</dbReference>
<dbReference type="SMART" id="SM00388">
    <property type="entry name" value="HisKA"/>
    <property type="match status" value="1"/>
</dbReference>
<comment type="subunit">
    <text evidence="14">At low DSF concentrations, interacts with RpfF.</text>
</comment>
<dbReference type="InterPro" id="IPR011006">
    <property type="entry name" value="CheY-like_superfamily"/>
</dbReference>
<dbReference type="CDD" id="cd00156">
    <property type="entry name" value="REC"/>
    <property type="match status" value="1"/>
</dbReference>
<dbReference type="CDD" id="cd16922">
    <property type="entry name" value="HATPase_EvgS-ArcB-TorS-like"/>
    <property type="match status" value="1"/>
</dbReference>
<dbReference type="PRINTS" id="PR00344">
    <property type="entry name" value="BCTRLSENSOR"/>
</dbReference>
<evidence type="ECO:0000259" key="22">
    <source>
        <dbReference type="PROSITE" id="PS50894"/>
    </source>
</evidence>
<dbReference type="SUPFAM" id="SSF52172">
    <property type="entry name" value="CheY-like"/>
    <property type="match status" value="2"/>
</dbReference>
<evidence type="ECO:0000259" key="21">
    <source>
        <dbReference type="PROSITE" id="PS50885"/>
    </source>
</evidence>
<evidence type="ECO:0000256" key="2">
    <source>
        <dbReference type="ARBA" id="ARBA00004651"/>
    </source>
</evidence>
<gene>
    <name evidence="23" type="ORF">HBO43_05085</name>
</gene>
<evidence type="ECO:0000256" key="13">
    <source>
        <dbReference type="ARBA" id="ARBA00023136"/>
    </source>
</evidence>
<dbReference type="CDD" id="cd17546">
    <property type="entry name" value="REC_hyHK_CKI1_RcsC-like"/>
    <property type="match status" value="1"/>
</dbReference>
<feature type="domain" description="HAMP" evidence="21">
    <location>
        <begin position="339"/>
        <end position="392"/>
    </location>
</feature>
<dbReference type="Pfam" id="PF01627">
    <property type="entry name" value="Hpt"/>
    <property type="match status" value="1"/>
</dbReference>
<evidence type="ECO:0000313" key="23">
    <source>
        <dbReference type="EMBL" id="NMX95966.1"/>
    </source>
</evidence>
<dbReference type="InterPro" id="IPR036890">
    <property type="entry name" value="HATPase_C_sf"/>
</dbReference>
<dbReference type="EC" id="2.7.13.3" evidence="3"/>
<evidence type="ECO:0000256" key="17">
    <source>
        <dbReference type="PROSITE-ProRule" id="PRU00169"/>
    </source>
</evidence>
<dbReference type="SUPFAM" id="SSF55874">
    <property type="entry name" value="ATPase domain of HSP90 chaperone/DNA topoisomerase II/histidine kinase"/>
    <property type="match status" value="1"/>
</dbReference>
<dbReference type="Gene3D" id="1.10.287.130">
    <property type="match status" value="1"/>
</dbReference>
<keyword evidence="5 17" id="KW-0597">Phosphoprotein</keyword>
<dbReference type="PROSITE" id="PS50110">
    <property type="entry name" value="RESPONSE_REGULATORY"/>
    <property type="match status" value="2"/>
</dbReference>
<dbReference type="CDD" id="cd06225">
    <property type="entry name" value="HAMP"/>
    <property type="match status" value="1"/>
</dbReference>
<organism evidence="23 24">
    <name type="scientific">Pseudomonas veronii</name>
    <dbReference type="NCBI Taxonomy" id="76761"/>
    <lineage>
        <taxon>Bacteria</taxon>
        <taxon>Pseudomonadati</taxon>
        <taxon>Pseudomonadota</taxon>
        <taxon>Gammaproteobacteria</taxon>
        <taxon>Pseudomonadales</taxon>
        <taxon>Pseudomonadaceae</taxon>
        <taxon>Pseudomonas</taxon>
    </lineage>
</organism>
<evidence type="ECO:0000313" key="24">
    <source>
        <dbReference type="Proteomes" id="UP000552560"/>
    </source>
</evidence>
<dbReference type="SMART" id="SM00387">
    <property type="entry name" value="HATPase_c"/>
    <property type="match status" value="1"/>
</dbReference>
<dbReference type="InterPro" id="IPR001789">
    <property type="entry name" value="Sig_transdc_resp-reg_receiver"/>
</dbReference>
<dbReference type="Pfam" id="PF00512">
    <property type="entry name" value="HisKA"/>
    <property type="match status" value="1"/>
</dbReference>
<dbReference type="Gene3D" id="3.30.565.10">
    <property type="entry name" value="Histidine kinase-like ATPase, C-terminal domain"/>
    <property type="match status" value="1"/>
</dbReference>
<dbReference type="GO" id="GO:0005524">
    <property type="term" value="F:ATP binding"/>
    <property type="evidence" value="ECO:0007669"/>
    <property type="project" value="UniProtKB-KW"/>
</dbReference>
<evidence type="ECO:0000256" key="6">
    <source>
        <dbReference type="ARBA" id="ARBA00022679"/>
    </source>
</evidence>
<proteinExistence type="predicted"/>
<feature type="domain" description="Response regulatory" evidence="20">
    <location>
        <begin position="657"/>
        <end position="779"/>
    </location>
</feature>
<keyword evidence="9" id="KW-0418">Kinase</keyword>
<protein>
    <recommendedName>
        <fullName evidence="15">Sensory/regulatory protein RpfC</fullName>
        <ecNumber evidence="3">2.7.13.3</ecNumber>
    </recommendedName>
</protein>
<feature type="modified residue" description="4-aspartylphosphate" evidence="17">
    <location>
        <position position="853"/>
    </location>
</feature>
<evidence type="ECO:0000256" key="3">
    <source>
        <dbReference type="ARBA" id="ARBA00012438"/>
    </source>
</evidence>
<dbReference type="InterPro" id="IPR003594">
    <property type="entry name" value="HATPase_dom"/>
</dbReference>
<evidence type="ECO:0000259" key="19">
    <source>
        <dbReference type="PROSITE" id="PS50109"/>
    </source>
</evidence>
<feature type="modified residue" description="Phosphohistidine" evidence="16">
    <location>
        <position position="996"/>
    </location>
</feature>
<dbReference type="InterPro" id="IPR005467">
    <property type="entry name" value="His_kinase_dom"/>
</dbReference>
<feature type="domain" description="Response regulatory" evidence="20">
    <location>
        <begin position="804"/>
        <end position="923"/>
    </location>
</feature>
<evidence type="ECO:0000259" key="20">
    <source>
        <dbReference type="PROSITE" id="PS50110"/>
    </source>
</evidence>
<accession>A0A7Y0ZQ84</accession>
<keyword evidence="13 18" id="KW-0472">Membrane</keyword>
<dbReference type="PANTHER" id="PTHR45339">
    <property type="entry name" value="HYBRID SIGNAL TRANSDUCTION HISTIDINE KINASE J"/>
    <property type="match status" value="1"/>
</dbReference>
<dbReference type="SUPFAM" id="SSF47384">
    <property type="entry name" value="Homodimeric domain of signal transducing histidine kinase"/>
    <property type="match status" value="1"/>
</dbReference>
<keyword evidence="10" id="KW-0067">ATP-binding</keyword>
<dbReference type="PROSITE" id="PS50894">
    <property type="entry name" value="HPT"/>
    <property type="match status" value="1"/>
</dbReference>
<comment type="caution">
    <text evidence="17">Lacks conserved residue(s) required for the propagation of feature annotation.</text>
</comment>